<evidence type="ECO:0000256" key="3">
    <source>
        <dbReference type="ARBA" id="ARBA00008766"/>
    </source>
</evidence>
<dbReference type="InterPro" id="IPR001131">
    <property type="entry name" value="Peptidase_M24B_aminopep-P_CS"/>
</dbReference>
<comment type="catalytic activity">
    <reaction evidence="1">
        <text>Release of any N-terminal amino acid, including proline, that is linked to proline, even from a dipeptide or tripeptide.</text>
        <dbReference type="EC" id="3.4.11.9"/>
    </reaction>
</comment>
<dbReference type="NCBIfam" id="NF008131">
    <property type="entry name" value="PRK10879.1"/>
    <property type="match status" value="1"/>
</dbReference>
<keyword evidence="16" id="KW-1185">Reference proteome</keyword>
<comment type="similarity">
    <text evidence="3 13">Belongs to the peptidase M24B family.</text>
</comment>
<dbReference type="PROSITE" id="PS00491">
    <property type="entry name" value="PROLINE_PEPTIDASE"/>
    <property type="match status" value="1"/>
</dbReference>
<evidence type="ECO:0000256" key="2">
    <source>
        <dbReference type="ARBA" id="ARBA00001936"/>
    </source>
</evidence>
<evidence type="ECO:0000256" key="11">
    <source>
        <dbReference type="ARBA" id="ARBA00075356"/>
    </source>
</evidence>
<feature type="domain" description="Aminopeptidase P N-terminal" evidence="14">
    <location>
        <begin position="6"/>
        <end position="140"/>
    </location>
</feature>
<dbReference type="SMART" id="SM01011">
    <property type="entry name" value="AMP_N"/>
    <property type="match status" value="1"/>
</dbReference>
<evidence type="ECO:0000256" key="7">
    <source>
        <dbReference type="ARBA" id="ARBA00022801"/>
    </source>
</evidence>
<dbReference type="PANTHER" id="PTHR43226">
    <property type="entry name" value="XAA-PRO AMINOPEPTIDASE 3"/>
    <property type="match status" value="1"/>
</dbReference>
<dbReference type="OrthoDB" id="9806388at2"/>
<sequence length="440" mass="48318">MTLSTQDAREHSRRRKELMRRIGGDAVAIIPASHEVVRARDTHYRFRQNSDFQYLTGFPEPEAIAVLVPGRKGGEFVLFVRPRDKDSEIWHGRRAGPEGAVAQYGADQAFNLDQLDTELPKLLMGREAVHYTLGEFPELDPKITGIVRYLREVSRRGAAAPTTFVALETTLHEMRLIKSRAEIALLKKAAAVSARAHCKAMQMARPGVNEWQVMAEIQCEFERENMQPGYGSIVGGGDNACILHYTENNQPLRDGDLLLIDAGGELQGYTADITRTFPVNGRFNGAQKAVYEVVLAANKAAIKTLKVGASVGKPHETAVRILTQGLVDLGLLKGKVDALIEQQQYRQFYMHGTGHWLGMDVHDVGRYKLGGKYRKFEAGMVMTVEPGLYIAPGTPGVDESYWGIGIRIEDDVLVTAAGPEVLTGGVPKDVAAIESLIAAA</sequence>
<gene>
    <name evidence="15" type="ORF">SAMN04488068_2683</name>
</gene>
<dbReference type="AlphaFoldDB" id="A0A1M5QL46"/>
<organism evidence="15 16">
    <name type="scientific">Hydrocarboniphaga daqingensis</name>
    <dbReference type="NCBI Taxonomy" id="490188"/>
    <lineage>
        <taxon>Bacteria</taxon>
        <taxon>Pseudomonadati</taxon>
        <taxon>Pseudomonadota</taxon>
        <taxon>Gammaproteobacteria</taxon>
        <taxon>Nevskiales</taxon>
        <taxon>Nevskiaceae</taxon>
        <taxon>Hydrocarboniphaga</taxon>
    </lineage>
</organism>
<dbReference type="InterPro" id="IPR007865">
    <property type="entry name" value="Aminopep_P_N"/>
</dbReference>
<dbReference type="Gene3D" id="3.90.230.10">
    <property type="entry name" value="Creatinase/methionine aminopeptidase superfamily"/>
    <property type="match status" value="1"/>
</dbReference>
<evidence type="ECO:0000256" key="10">
    <source>
        <dbReference type="ARBA" id="ARBA00069363"/>
    </source>
</evidence>
<proteinExistence type="inferred from homology"/>
<protein>
    <recommendedName>
        <fullName evidence="10">Xaa-Pro aminopeptidase</fullName>
        <ecNumber evidence="4">3.4.11.9</ecNumber>
    </recommendedName>
    <alternativeName>
        <fullName evidence="11">Aminopeptidase P II</fullName>
    </alternativeName>
    <alternativeName>
        <fullName evidence="12">X-Pro aminopeptidase</fullName>
    </alternativeName>
</protein>
<name>A0A1M5QL46_9GAMM</name>
<keyword evidence="9" id="KW-0464">Manganese</keyword>
<dbReference type="CDD" id="cd01087">
    <property type="entry name" value="Prolidase"/>
    <property type="match status" value="1"/>
</dbReference>
<evidence type="ECO:0000256" key="6">
    <source>
        <dbReference type="ARBA" id="ARBA00022723"/>
    </source>
</evidence>
<evidence type="ECO:0000256" key="9">
    <source>
        <dbReference type="ARBA" id="ARBA00023211"/>
    </source>
</evidence>
<evidence type="ECO:0000256" key="1">
    <source>
        <dbReference type="ARBA" id="ARBA00001424"/>
    </source>
</evidence>
<comment type="cofactor">
    <cofactor evidence="2">
        <name>Mn(2+)</name>
        <dbReference type="ChEBI" id="CHEBI:29035"/>
    </cofactor>
</comment>
<accession>A0A1M5QL46</accession>
<dbReference type="GO" id="GO:0030145">
    <property type="term" value="F:manganese ion binding"/>
    <property type="evidence" value="ECO:0007669"/>
    <property type="project" value="InterPro"/>
</dbReference>
<dbReference type="Pfam" id="PF00557">
    <property type="entry name" value="Peptidase_M24"/>
    <property type="match status" value="1"/>
</dbReference>
<dbReference type="FunFam" id="3.90.230.10:FF:000002">
    <property type="entry name" value="Xaa-Pro aminopeptidase 3"/>
    <property type="match status" value="1"/>
</dbReference>
<dbReference type="STRING" id="490188.SAMN04488068_2683"/>
<dbReference type="EMBL" id="FQWZ01000006">
    <property type="protein sequence ID" value="SHH14676.1"/>
    <property type="molecule type" value="Genomic_DNA"/>
</dbReference>
<evidence type="ECO:0000256" key="13">
    <source>
        <dbReference type="RuleBase" id="RU000590"/>
    </source>
</evidence>
<dbReference type="Proteomes" id="UP000199758">
    <property type="component" value="Unassembled WGS sequence"/>
</dbReference>
<evidence type="ECO:0000313" key="15">
    <source>
        <dbReference type="EMBL" id="SHH14676.1"/>
    </source>
</evidence>
<dbReference type="SUPFAM" id="SSF53092">
    <property type="entry name" value="Creatinase/prolidase N-terminal domain"/>
    <property type="match status" value="1"/>
</dbReference>
<dbReference type="Pfam" id="PF05195">
    <property type="entry name" value="AMP_N"/>
    <property type="match status" value="1"/>
</dbReference>
<dbReference type="EC" id="3.4.11.9" evidence="4"/>
<evidence type="ECO:0000259" key="14">
    <source>
        <dbReference type="SMART" id="SM01011"/>
    </source>
</evidence>
<dbReference type="Gene3D" id="3.40.350.10">
    <property type="entry name" value="Creatinase/prolidase N-terminal domain"/>
    <property type="match status" value="1"/>
</dbReference>
<evidence type="ECO:0000256" key="4">
    <source>
        <dbReference type="ARBA" id="ARBA00012574"/>
    </source>
</evidence>
<evidence type="ECO:0000256" key="5">
    <source>
        <dbReference type="ARBA" id="ARBA00022670"/>
    </source>
</evidence>
<dbReference type="InterPro" id="IPR036005">
    <property type="entry name" value="Creatinase/aminopeptidase-like"/>
</dbReference>
<dbReference type="GO" id="GO:0070006">
    <property type="term" value="F:metalloaminopeptidase activity"/>
    <property type="evidence" value="ECO:0007669"/>
    <property type="project" value="InterPro"/>
</dbReference>
<dbReference type="InterPro" id="IPR052433">
    <property type="entry name" value="X-Pro_dipept-like"/>
</dbReference>
<evidence type="ECO:0000256" key="8">
    <source>
        <dbReference type="ARBA" id="ARBA00023049"/>
    </source>
</evidence>
<dbReference type="RefSeq" id="WP_072898168.1">
    <property type="nucleotide sequence ID" value="NZ_FQWZ01000006.1"/>
</dbReference>
<keyword evidence="15" id="KW-0031">Aminopeptidase</keyword>
<keyword evidence="8" id="KW-0482">Metalloprotease</keyword>
<keyword evidence="5" id="KW-0645">Protease</keyword>
<keyword evidence="6 13" id="KW-0479">Metal-binding</keyword>
<evidence type="ECO:0000256" key="12">
    <source>
        <dbReference type="ARBA" id="ARBA00081411"/>
    </source>
</evidence>
<dbReference type="GO" id="GO:0005829">
    <property type="term" value="C:cytosol"/>
    <property type="evidence" value="ECO:0007669"/>
    <property type="project" value="TreeGrafter"/>
</dbReference>
<dbReference type="GO" id="GO:0006508">
    <property type="term" value="P:proteolysis"/>
    <property type="evidence" value="ECO:0007669"/>
    <property type="project" value="UniProtKB-KW"/>
</dbReference>
<evidence type="ECO:0000313" key="16">
    <source>
        <dbReference type="Proteomes" id="UP000199758"/>
    </source>
</evidence>
<dbReference type="InterPro" id="IPR029149">
    <property type="entry name" value="Creatin/AminoP/Spt16_N"/>
</dbReference>
<reference evidence="15 16" key="1">
    <citation type="submission" date="2016-11" db="EMBL/GenBank/DDBJ databases">
        <authorList>
            <person name="Jaros S."/>
            <person name="Januszkiewicz K."/>
            <person name="Wedrychowicz H."/>
        </authorList>
    </citation>
    <scope>NUCLEOTIDE SEQUENCE [LARGE SCALE GENOMIC DNA]</scope>
    <source>
        <strain evidence="15 16">CGMCC 1.7049</strain>
    </source>
</reference>
<dbReference type="InterPro" id="IPR000994">
    <property type="entry name" value="Pept_M24"/>
</dbReference>
<keyword evidence="7" id="KW-0378">Hydrolase</keyword>
<dbReference type="SUPFAM" id="SSF55920">
    <property type="entry name" value="Creatinase/aminopeptidase"/>
    <property type="match status" value="1"/>
</dbReference>
<dbReference type="PANTHER" id="PTHR43226:SF4">
    <property type="entry name" value="XAA-PRO AMINOPEPTIDASE 3"/>
    <property type="match status" value="1"/>
</dbReference>